<dbReference type="InterPro" id="IPR036028">
    <property type="entry name" value="SH3-like_dom_sf"/>
</dbReference>
<proteinExistence type="predicted"/>
<dbReference type="PROSITE" id="PS50002">
    <property type="entry name" value="SH3"/>
    <property type="match status" value="3"/>
</dbReference>
<feature type="compositionally biased region" description="Polar residues" evidence="3">
    <location>
        <begin position="278"/>
        <end position="290"/>
    </location>
</feature>
<dbReference type="InterPro" id="IPR001452">
    <property type="entry name" value="SH3_domain"/>
</dbReference>
<sequence length="683" mass="74426">MVEAIAQFDYTPQEPDELLLQKGDVIGDIVFKSEGWWEGTLLKNKQRGMFPDNFVKVMDEETSSKEAQSKKKSVRLCKVRFSYTPANSDELELKVDDIIQILGEVEEGWWSGQLNNKIGVFPSNFVEEIMNLEPVPTEKHLAKEKTPEPPIADKSPESHSSSIIVGPKTEPDAPSLPPKPVKEQYQALFPWDAQNDDELTLKKGDIITLVTKEVADKGWWKGELNGKIGVFPDNFVTPYVVPEPKSLTTTKTPLNQKDPQLKLAVSPNQIANVRKSLDNSPKAESQSSPPIVSKKPQLPPPPPPALKKPQSSPSAPNSSSSPSGSLSKQNSGTSLKMSLSAAGSPPQSPTKKEREAPATGLVRGSRLSASVSASSVTSPESKVVSSPKDHSESLNSELAKESVDGCLPSKLTSGSYNVTNPPTTPPATSPNTSSNQTNSELTRSNETNGVDTDLDVVSRDGSLYHPTLFRAKAPRKRPPSTIILKEDFTLPEELTNGNGTTNNETNVEVTETSPHQANKPPWVEELKMNQAKKNLLQGRTRVIIGPSQTTCSSNETGTIMTSTTIISSSSVPTTVPAMEQTTTITSGKSGFVTTGVGVTFRPNTSVQRPVSMQALPNDSVSVSLKEWNELYSKIDRLELALINQQESFSKEISSLQKQLSEEVGHRKKMRQEIDKLIDLMTQV</sequence>
<dbReference type="PANTHER" id="PTHR14167:SF92">
    <property type="entry name" value="CIN85 AND CD2AP RELATED, ISOFORM J"/>
    <property type="match status" value="1"/>
</dbReference>
<feature type="compositionally biased region" description="Polar residues" evidence="3">
    <location>
        <begin position="246"/>
        <end position="258"/>
    </location>
</feature>
<feature type="compositionally biased region" description="Low complexity" evidence="3">
    <location>
        <begin position="307"/>
        <end position="332"/>
    </location>
</feature>
<feature type="compositionally biased region" description="Pro residues" evidence="3">
    <location>
        <begin position="297"/>
        <end position="306"/>
    </location>
</feature>
<dbReference type="PANTHER" id="PTHR14167">
    <property type="entry name" value="SH3 DOMAIN-CONTAINING"/>
    <property type="match status" value="1"/>
</dbReference>
<feature type="compositionally biased region" description="Low complexity" evidence="3">
    <location>
        <begin position="429"/>
        <end position="439"/>
    </location>
</feature>
<keyword evidence="6" id="KW-1185">Reference proteome</keyword>
<dbReference type="EMBL" id="OU963864">
    <property type="protein sequence ID" value="CAH0769481.1"/>
    <property type="molecule type" value="Genomic_DNA"/>
</dbReference>
<evidence type="ECO:0000256" key="3">
    <source>
        <dbReference type="SAM" id="MobiDB-lite"/>
    </source>
</evidence>
<feature type="compositionally biased region" description="Basic and acidic residues" evidence="3">
    <location>
        <begin position="387"/>
        <end position="403"/>
    </location>
</feature>
<dbReference type="InterPro" id="IPR050384">
    <property type="entry name" value="Endophilin_SH3RF"/>
</dbReference>
<evidence type="ECO:0000256" key="2">
    <source>
        <dbReference type="PROSITE-ProRule" id="PRU00192"/>
    </source>
</evidence>
<evidence type="ECO:0000313" key="6">
    <source>
        <dbReference type="Proteomes" id="UP001152759"/>
    </source>
</evidence>
<dbReference type="SMART" id="SM00326">
    <property type="entry name" value="SH3"/>
    <property type="match status" value="3"/>
</dbReference>
<dbReference type="KEGG" id="btab:109036280"/>
<feature type="compositionally biased region" description="Low complexity" evidence="3">
    <location>
        <begin position="362"/>
        <end position="383"/>
    </location>
</feature>
<feature type="domain" description="SH3" evidence="4">
    <location>
        <begin position="72"/>
        <end position="131"/>
    </location>
</feature>
<organism evidence="5 6">
    <name type="scientific">Bemisia tabaci</name>
    <name type="common">Sweetpotato whitefly</name>
    <name type="synonym">Aleurodes tabaci</name>
    <dbReference type="NCBI Taxonomy" id="7038"/>
    <lineage>
        <taxon>Eukaryota</taxon>
        <taxon>Metazoa</taxon>
        <taxon>Ecdysozoa</taxon>
        <taxon>Arthropoda</taxon>
        <taxon>Hexapoda</taxon>
        <taxon>Insecta</taxon>
        <taxon>Pterygota</taxon>
        <taxon>Neoptera</taxon>
        <taxon>Paraneoptera</taxon>
        <taxon>Hemiptera</taxon>
        <taxon>Sternorrhyncha</taxon>
        <taxon>Aleyrodoidea</taxon>
        <taxon>Aleyrodidae</taxon>
        <taxon>Aleyrodinae</taxon>
        <taxon>Bemisia</taxon>
    </lineage>
</organism>
<feature type="compositionally biased region" description="Basic and acidic residues" evidence="3">
    <location>
        <begin position="137"/>
        <end position="147"/>
    </location>
</feature>
<evidence type="ECO:0000313" key="5">
    <source>
        <dbReference type="EMBL" id="CAH0769481.1"/>
    </source>
</evidence>
<dbReference type="FunFam" id="2.30.30.40:FF:000072">
    <property type="entry name" value="Unconventional Myosin IB"/>
    <property type="match status" value="1"/>
</dbReference>
<dbReference type="Pfam" id="PF14604">
    <property type="entry name" value="SH3_9"/>
    <property type="match status" value="1"/>
</dbReference>
<dbReference type="CDD" id="cd11875">
    <property type="entry name" value="SH3_CD2AP-like_3"/>
    <property type="match status" value="1"/>
</dbReference>
<evidence type="ECO:0000259" key="4">
    <source>
        <dbReference type="PROSITE" id="PS50002"/>
    </source>
</evidence>
<feature type="domain" description="SH3" evidence="4">
    <location>
        <begin position="1"/>
        <end position="60"/>
    </location>
</feature>
<dbReference type="GO" id="GO:0016477">
    <property type="term" value="P:cell migration"/>
    <property type="evidence" value="ECO:0007669"/>
    <property type="project" value="TreeGrafter"/>
</dbReference>
<gene>
    <name evidence="5" type="ORF">BEMITA_LOCUS6473</name>
</gene>
<dbReference type="GO" id="GO:0016192">
    <property type="term" value="P:vesicle-mediated transport"/>
    <property type="evidence" value="ECO:0007669"/>
    <property type="project" value="UniProtKB-ARBA"/>
</dbReference>
<protein>
    <recommendedName>
        <fullName evidence="4">SH3 domain-containing protein</fullName>
    </recommendedName>
</protein>
<dbReference type="Proteomes" id="UP001152759">
    <property type="component" value="Chromosome 3"/>
</dbReference>
<dbReference type="AlphaFoldDB" id="A0A9P0CBF4"/>
<dbReference type="Gene3D" id="2.30.30.40">
    <property type="entry name" value="SH3 Domains"/>
    <property type="match status" value="3"/>
</dbReference>
<name>A0A9P0CBF4_BEMTA</name>
<keyword evidence="1 2" id="KW-0728">SH3 domain</keyword>
<feature type="compositionally biased region" description="Polar residues" evidence="3">
    <location>
        <begin position="440"/>
        <end position="450"/>
    </location>
</feature>
<accession>A0A9P0CBF4</accession>
<dbReference type="PRINTS" id="PR00452">
    <property type="entry name" value="SH3DOMAIN"/>
</dbReference>
<dbReference type="Pfam" id="PF00018">
    <property type="entry name" value="SH3_1"/>
    <property type="match status" value="2"/>
</dbReference>
<feature type="region of interest" description="Disordered" evidence="3">
    <location>
        <begin position="245"/>
        <end position="458"/>
    </location>
</feature>
<dbReference type="SUPFAM" id="SSF50044">
    <property type="entry name" value="SH3-domain"/>
    <property type="match status" value="3"/>
</dbReference>
<reference evidence="5" key="1">
    <citation type="submission" date="2021-12" db="EMBL/GenBank/DDBJ databases">
        <authorList>
            <person name="King R."/>
        </authorList>
    </citation>
    <scope>NUCLEOTIDE SEQUENCE</scope>
</reference>
<dbReference type="GO" id="GO:0007015">
    <property type="term" value="P:actin filament organization"/>
    <property type="evidence" value="ECO:0007669"/>
    <property type="project" value="TreeGrafter"/>
</dbReference>
<dbReference type="CDD" id="cd11874">
    <property type="entry name" value="SH3_CD2AP-like_2"/>
    <property type="match status" value="1"/>
</dbReference>
<evidence type="ECO:0000256" key="1">
    <source>
        <dbReference type="ARBA" id="ARBA00022443"/>
    </source>
</evidence>
<feature type="region of interest" description="Disordered" evidence="3">
    <location>
        <begin position="137"/>
        <end position="180"/>
    </location>
</feature>
<dbReference type="PRINTS" id="PR00499">
    <property type="entry name" value="P67PHOX"/>
</dbReference>
<feature type="domain" description="SH3" evidence="4">
    <location>
        <begin position="180"/>
        <end position="241"/>
    </location>
</feature>